<dbReference type="AlphaFoldDB" id="A0A517R7K8"/>
<dbReference type="RefSeq" id="WP_145365965.1">
    <property type="nucleotide sequence ID" value="NZ_CP036268.1"/>
</dbReference>
<proteinExistence type="inferred from homology"/>
<keyword evidence="5" id="KW-1003">Cell membrane</keyword>
<dbReference type="GO" id="GO:0005886">
    <property type="term" value="C:plasma membrane"/>
    <property type="evidence" value="ECO:0007669"/>
    <property type="project" value="UniProtKB-SubCell"/>
</dbReference>
<feature type="transmembrane region" description="Helical" evidence="5">
    <location>
        <begin position="175"/>
        <end position="203"/>
    </location>
</feature>
<name>A0A517R7K8_9PLAN</name>
<comment type="similarity">
    <text evidence="5">Belongs to the 4-toluene sulfonate uptake permease (TSUP) (TC 2.A.102) family.</text>
</comment>
<feature type="transmembrane region" description="Helical" evidence="5">
    <location>
        <begin position="115"/>
        <end position="134"/>
    </location>
</feature>
<dbReference type="EMBL" id="CP036268">
    <property type="protein sequence ID" value="QDT39855.1"/>
    <property type="molecule type" value="Genomic_DNA"/>
</dbReference>
<evidence type="ECO:0000256" key="5">
    <source>
        <dbReference type="RuleBase" id="RU363041"/>
    </source>
</evidence>
<comment type="subcellular location">
    <subcellularLocation>
        <location evidence="5">Cell membrane</location>
        <topology evidence="5">Multi-pass membrane protein</topology>
    </subcellularLocation>
    <subcellularLocation>
        <location evidence="1">Membrane</location>
        <topology evidence="1">Multi-pass membrane protein</topology>
    </subcellularLocation>
</comment>
<dbReference type="PANTHER" id="PTHR43701">
    <property type="entry name" value="MEMBRANE TRANSPORTER PROTEIN MJ0441-RELATED"/>
    <property type="match status" value="1"/>
</dbReference>
<keyword evidence="3 5" id="KW-1133">Transmembrane helix</keyword>
<keyword evidence="7" id="KW-1185">Reference proteome</keyword>
<feature type="transmembrane region" description="Helical" evidence="5">
    <location>
        <begin position="237"/>
        <end position="258"/>
    </location>
</feature>
<keyword evidence="2 5" id="KW-0812">Transmembrane</keyword>
<dbReference type="Proteomes" id="UP000317318">
    <property type="component" value="Chromosome"/>
</dbReference>
<evidence type="ECO:0000256" key="1">
    <source>
        <dbReference type="ARBA" id="ARBA00004141"/>
    </source>
</evidence>
<protein>
    <recommendedName>
        <fullName evidence="5">Probable membrane transporter protein</fullName>
    </recommendedName>
</protein>
<feature type="transmembrane region" description="Helical" evidence="5">
    <location>
        <begin position="73"/>
        <end position="94"/>
    </location>
</feature>
<feature type="transmembrane region" description="Helical" evidence="5">
    <location>
        <begin position="210"/>
        <end position="231"/>
    </location>
</feature>
<accession>A0A517R7K8</accession>
<sequence>MFDPTIHPAAALIGLIVGLLSGLFGVGGGFLLVPVLTVILGVPVEIAVGSSACQVLGPATTALLTRRPTRETFRLPLVITGGLFIGVIAGAWFLGIAKQAGTITFFSRTLPAADLAVMGIYFVLFVVLGVFSIVESGQSAGRMVHLLGVPARAKIPPMSYFEGCRRRLSVPVICWLGLITGALSGLLGMSGGLVLIPGLIYLLGMQTSKATAASLVIVWLISFQATIAHAWADRIDLPLVAALLLGGTIGARLGTMIAAKTHARTLRGRFGWLLLAAAGLTGYRLWVILTQ</sequence>
<dbReference type="Pfam" id="PF01925">
    <property type="entry name" value="TauE"/>
    <property type="match status" value="1"/>
</dbReference>
<evidence type="ECO:0000256" key="2">
    <source>
        <dbReference type="ARBA" id="ARBA00022692"/>
    </source>
</evidence>
<gene>
    <name evidence="6" type="ORF">Pan189_42670</name>
</gene>
<organism evidence="6 7">
    <name type="scientific">Stratiformator vulcanicus</name>
    <dbReference type="NCBI Taxonomy" id="2527980"/>
    <lineage>
        <taxon>Bacteria</taxon>
        <taxon>Pseudomonadati</taxon>
        <taxon>Planctomycetota</taxon>
        <taxon>Planctomycetia</taxon>
        <taxon>Planctomycetales</taxon>
        <taxon>Planctomycetaceae</taxon>
        <taxon>Stratiformator</taxon>
    </lineage>
</organism>
<dbReference type="InterPro" id="IPR002781">
    <property type="entry name" value="TM_pro_TauE-like"/>
</dbReference>
<dbReference type="KEGG" id="svp:Pan189_42670"/>
<dbReference type="PANTHER" id="PTHR43701:SF12">
    <property type="entry name" value="MEMBRANE TRANSPORTER PROTEIN YTNM-RELATED"/>
    <property type="match status" value="1"/>
</dbReference>
<dbReference type="InterPro" id="IPR051598">
    <property type="entry name" value="TSUP/Inactive_protease-like"/>
</dbReference>
<evidence type="ECO:0000256" key="4">
    <source>
        <dbReference type="ARBA" id="ARBA00023136"/>
    </source>
</evidence>
<dbReference type="OrthoDB" id="272526at2"/>
<evidence type="ECO:0000313" key="6">
    <source>
        <dbReference type="EMBL" id="QDT39855.1"/>
    </source>
</evidence>
<keyword evidence="4 5" id="KW-0472">Membrane</keyword>
<evidence type="ECO:0000256" key="3">
    <source>
        <dbReference type="ARBA" id="ARBA00022989"/>
    </source>
</evidence>
<feature type="transmembrane region" description="Helical" evidence="5">
    <location>
        <begin position="12"/>
        <end position="33"/>
    </location>
</feature>
<evidence type="ECO:0000313" key="7">
    <source>
        <dbReference type="Proteomes" id="UP000317318"/>
    </source>
</evidence>
<feature type="transmembrane region" description="Helical" evidence="5">
    <location>
        <begin position="270"/>
        <end position="289"/>
    </location>
</feature>
<reference evidence="6 7" key="1">
    <citation type="submission" date="2019-02" db="EMBL/GenBank/DDBJ databases">
        <title>Deep-cultivation of Planctomycetes and their phenomic and genomic characterization uncovers novel biology.</title>
        <authorList>
            <person name="Wiegand S."/>
            <person name="Jogler M."/>
            <person name="Boedeker C."/>
            <person name="Pinto D."/>
            <person name="Vollmers J."/>
            <person name="Rivas-Marin E."/>
            <person name="Kohn T."/>
            <person name="Peeters S.H."/>
            <person name="Heuer A."/>
            <person name="Rast P."/>
            <person name="Oberbeckmann S."/>
            <person name="Bunk B."/>
            <person name="Jeske O."/>
            <person name="Meyerdierks A."/>
            <person name="Storesund J.E."/>
            <person name="Kallscheuer N."/>
            <person name="Luecker S."/>
            <person name="Lage O.M."/>
            <person name="Pohl T."/>
            <person name="Merkel B.J."/>
            <person name="Hornburger P."/>
            <person name="Mueller R.-W."/>
            <person name="Bruemmer F."/>
            <person name="Labrenz M."/>
            <person name="Spormann A.M."/>
            <person name="Op den Camp H."/>
            <person name="Overmann J."/>
            <person name="Amann R."/>
            <person name="Jetten M.S.M."/>
            <person name="Mascher T."/>
            <person name="Medema M.H."/>
            <person name="Devos D.P."/>
            <person name="Kaster A.-K."/>
            <person name="Ovreas L."/>
            <person name="Rohde M."/>
            <person name="Galperin M.Y."/>
            <person name="Jogler C."/>
        </authorList>
    </citation>
    <scope>NUCLEOTIDE SEQUENCE [LARGE SCALE GENOMIC DNA]</scope>
    <source>
        <strain evidence="6 7">Pan189</strain>
    </source>
</reference>